<organism evidence="2">
    <name type="scientific">Itsystermes virus</name>
    <dbReference type="NCBI Taxonomy" id="2796596"/>
    <lineage>
        <taxon>Viruses</taxon>
        <taxon>Riboviria</taxon>
    </lineage>
</organism>
<evidence type="ECO:0000256" key="1">
    <source>
        <dbReference type="SAM" id="Coils"/>
    </source>
</evidence>
<accession>A0A7T7GUV9</accession>
<feature type="coiled-coil region" evidence="1">
    <location>
        <begin position="92"/>
        <end position="119"/>
    </location>
</feature>
<evidence type="ECO:0000313" key="2">
    <source>
        <dbReference type="EMBL" id="QQM16255.1"/>
    </source>
</evidence>
<keyword evidence="1" id="KW-0175">Coiled coil</keyword>
<name>A0A7T7GUV9_9VIRU</name>
<reference evidence="2" key="2">
    <citation type="submission" date="2020-09" db="EMBL/GenBank/DDBJ databases">
        <authorList>
            <person name="Le Lay C."/>
            <person name="Shi M."/>
            <person name="Bucek A."/>
            <person name="Bourguignon T."/>
            <person name="Lo N."/>
            <person name="Holmes E.C."/>
        </authorList>
    </citation>
    <scope>NUCLEOTIDE SEQUENCE</scope>
    <source>
        <strain evidence="2">1v2v_4</strain>
    </source>
</reference>
<reference evidence="2" key="1">
    <citation type="journal article" date="2020" name="Viruses">
        <title>Unmapped RNA Virus Diversity in Termites and their Symbionts.</title>
        <authorList>
            <person name="Lay C.L."/>
            <person name="Shi M."/>
            <person name="Bucek A."/>
            <person name="Bourguignon T."/>
            <person name="Lo N."/>
            <person name="Holmes E.C."/>
        </authorList>
    </citation>
    <scope>NUCLEOTIDE SEQUENCE</scope>
    <source>
        <strain evidence="2">1v2v_4</strain>
    </source>
</reference>
<sequence>MYGLASHMKVRALRKVWRLCSLVKDEEALFASLPVSDNQPWRRLVTLAEDPKAYEETHLRAFPPHVSQKTDEILRRARAIEQAMSKARKEVLDKFSLEEEELRQKLKAVRAQRAAFESSLRAQFKPLAAVESLRKEGLPTNVRLAADRKYHGSDDLQKRYTFGGYLEVVTQTYVAKQEKGLADSFLCLGSTEAAAGTIKALVPQRFEQTEKAAQPESADVSFLGLSSLDDDD</sequence>
<protein>
    <submittedName>
        <fullName evidence="2">Uncharacterized protein</fullName>
    </submittedName>
</protein>
<proteinExistence type="predicted"/>
<dbReference type="EMBL" id="MW052062">
    <property type="protein sequence ID" value="QQM16255.1"/>
    <property type="molecule type" value="Genomic_RNA"/>
</dbReference>